<evidence type="ECO:0000256" key="3">
    <source>
        <dbReference type="ARBA" id="ARBA00022771"/>
    </source>
</evidence>
<organism evidence="9 10">
    <name type="scientific">Mikania micrantha</name>
    <name type="common">bitter vine</name>
    <dbReference type="NCBI Taxonomy" id="192012"/>
    <lineage>
        <taxon>Eukaryota</taxon>
        <taxon>Viridiplantae</taxon>
        <taxon>Streptophyta</taxon>
        <taxon>Embryophyta</taxon>
        <taxon>Tracheophyta</taxon>
        <taxon>Spermatophyta</taxon>
        <taxon>Magnoliopsida</taxon>
        <taxon>eudicotyledons</taxon>
        <taxon>Gunneridae</taxon>
        <taxon>Pentapetalae</taxon>
        <taxon>asterids</taxon>
        <taxon>campanulids</taxon>
        <taxon>Asterales</taxon>
        <taxon>Asteraceae</taxon>
        <taxon>Asteroideae</taxon>
        <taxon>Heliantheae alliance</taxon>
        <taxon>Eupatorieae</taxon>
        <taxon>Mikania</taxon>
    </lineage>
</organism>
<feature type="domain" description="SWIM-type" evidence="8">
    <location>
        <begin position="161"/>
        <end position="203"/>
    </location>
</feature>
<gene>
    <name evidence="9" type="ORF">E3N88_40289</name>
</gene>
<dbReference type="Pfam" id="PF04434">
    <property type="entry name" value="SWIM"/>
    <property type="match status" value="1"/>
</dbReference>
<evidence type="ECO:0000313" key="10">
    <source>
        <dbReference type="Proteomes" id="UP000326396"/>
    </source>
</evidence>
<evidence type="ECO:0000256" key="7">
    <source>
        <dbReference type="PROSITE-ProRule" id="PRU00325"/>
    </source>
</evidence>
<comment type="caution">
    <text evidence="9">The sequence shown here is derived from an EMBL/GenBank/DDBJ whole genome shotgun (WGS) entry which is preliminary data.</text>
</comment>
<dbReference type="PROSITE" id="PS50966">
    <property type="entry name" value="ZF_SWIM"/>
    <property type="match status" value="1"/>
</dbReference>
<dbReference type="PANTHER" id="PTHR31973">
    <property type="entry name" value="POLYPROTEIN, PUTATIVE-RELATED"/>
    <property type="match status" value="1"/>
</dbReference>
<accession>A0A5N6LM67</accession>
<dbReference type="GO" id="GO:0003677">
    <property type="term" value="F:DNA binding"/>
    <property type="evidence" value="ECO:0007669"/>
    <property type="project" value="UniProtKB-KW"/>
</dbReference>
<evidence type="ECO:0000259" key="8">
    <source>
        <dbReference type="PROSITE" id="PS50966"/>
    </source>
</evidence>
<keyword evidence="2" id="KW-0479">Metal-binding</keyword>
<dbReference type="InterPro" id="IPR007527">
    <property type="entry name" value="Znf_SWIM"/>
</dbReference>
<dbReference type="GO" id="GO:0008270">
    <property type="term" value="F:zinc ion binding"/>
    <property type="evidence" value="ECO:0007669"/>
    <property type="project" value="UniProtKB-KW"/>
</dbReference>
<protein>
    <recommendedName>
        <fullName evidence="8">SWIM-type domain-containing protein</fullName>
    </recommendedName>
</protein>
<keyword evidence="10" id="KW-1185">Reference proteome</keyword>
<evidence type="ECO:0000313" key="9">
    <source>
        <dbReference type="EMBL" id="KAD2393312.1"/>
    </source>
</evidence>
<evidence type="ECO:0000256" key="5">
    <source>
        <dbReference type="ARBA" id="ARBA00023125"/>
    </source>
</evidence>
<dbReference type="SMART" id="SM00575">
    <property type="entry name" value="ZnF_PMZ"/>
    <property type="match status" value="1"/>
</dbReference>
<dbReference type="InterPro" id="IPR001207">
    <property type="entry name" value="Transposase_mutator"/>
</dbReference>
<keyword evidence="4" id="KW-0862">Zinc</keyword>
<dbReference type="PANTHER" id="PTHR31973:SF190">
    <property type="entry name" value="MULE TRANSPOSASE DOMAIN-CONTAINING PROTEIN"/>
    <property type="match status" value="1"/>
</dbReference>
<keyword evidence="3 7" id="KW-0863">Zinc-finger</keyword>
<dbReference type="InterPro" id="IPR018289">
    <property type="entry name" value="MULE_transposase_dom"/>
</dbReference>
<reference evidence="9 10" key="1">
    <citation type="submission" date="2019-05" db="EMBL/GenBank/DDBJ databases">
        <title>Mikania micrantha, genome provides insights into the molecular mechanism of rapid growth.</title>
        <authorList>
            <person name="Liu B."/>
        </authorList>
    </citation>
    <scope>NUCLEOTIDE SEQUENCE [LARGE SCALE GENOMIC DNA]</scope>
    <source>
        <strain evidence="9">NLD-2019</strain>
        <tissue evidence="9">Leaf</tissue>
    </source>
</reference>
<keyword evidence="5" id="KW-0238">DNA-binding</keyword>
<sequence>MSNSNFTFISDRQKGIIPAISKVFPSAEHRYCLRHIHENMRQKWRGEFLKNLLWKCASATTIPKFESMMEEIRKQDSTLFDWLKQIPPKHWARAYFTGARDKPVITCLEYIREYMMKRILVVHKLISKCDGPLTPNATKAFNTIKSEASQYTVIWNTSNKYQVNGPWSDQRVVDVGQRTCSCRRWELTGMPCKHAVAVNWNMAVNGIEVGIPESWVSKVYWLDTWKKVYQSTVNPINGKDLWIPSTCPTTLLPPKHHKQIGRPKKKRKKAVDELNQGVSKNGKMVRAGNTITCTLCKDIGHNKRTCNGQRQNG</sequence>
<dbReference type="GO" id="GO:0004803">
    <property type="term" value="F:transposase activity"/>
    <property type="evidence" value="ECO:0007669"/>
    <property type="project" value="InterPro"/>
</dbReference>
<dbReference type="GO" id="GO:0006313">
    <property type="term" value="P:DNA transposition"/>
    <property type="evidence" value="ECO:0007669"/>
    <property type="project" value="InterPro"/>
</dbReference>
<evidence type="ECO:0000256" key="1">
    <source>
        <dbReference type="ARBA" id="ARBA00022578"/>
    </source>
</evidence>
<dbReference type="Pfam" id="PF10551">
    <property type="entry name" value="MULE"/>
    <property type="match status" value="1"/>
</dbReference>
<dbReference type="AlphaFoldDB" id="A0A5N6LM67"/>
<evidence type="ECO:0000256" key="2">
    <source>
        <dbReference type="ARBA" id="ARBA00022723"/>
    </source>
</evidence>
<dbReference type="InterPro" id="IPR006564">
    <property type="entry name" value="Znf_PMZ"/>
</dbReference>
<dbReference type="PROSITE" id="PS01007">
    <property type="entry name" value="TRANSPOSASE_MUTATOR"/>
    <property type="match status" value="1"/>
</dbReference>
<keyword evidence="1" id="KW-0815">Transposition</keyword>
<dbReference type="EMBL" id="SZYD01000019">
    <property type="protein sequence ID" value="KAD2393312.1"/>
    <property type="molecule type" value="Genomic_DNA"/>
</dbReference>
<keyword evidence="6" id="KW-0233">DNA recombination</keyword>
<evidence type="ECO:0000256" key="4">
    <source>
        <dbReference type="ARBA" id="ARBA00022833"/>
    </source>
</evidence>
<name>A0A5N6LM67_9ASTR</name>
<dbReference type="Proteomes" id="UP000326396">
    <property type="component" value="Linkage Group LG9"/>
</dbReference>
<evidence type="ECO:0000256" key="6">
    <source>
        <dbReference type="ARBA" id="ARBA00023172"/>
    </source>
</evidence>
<proteinExistence type="predicted"/>
<dbReference type="OrthoDB" id="1683089at2759"/>